<gene>
    <name evidence="6" type="ORF">A0U92_11525</name>
</gene>
<keyword evidence="2 3" id="KW-0326">Glycosidase</keyword>
<dbReference type="Proteomes" id="UP000188937">
    <property type="component" value="Chromosome"/>
</dbReference>
<proteinExistence type="inferred from homology"/>
<dbReference type="GO" id="GO:0009251">
    <property type="term" value="P:glucan catabolic process"/>
    <property type="evidence" value="ECO:0007669"/>
    <property type="project" value="TreeGrafter"/>
</dbReference>
<evidence type="ECO:0000256" key="3">
    <source>
        <dbReference type="RuleBase" id="RU361153"/>
    </source>
</evidence>
<dbReference type="PANTHER" id="PTHR34142:SF1">
    <property type="entry name" value="GLYCOSIDE HYDROLASE FAMILY 5 DOMAIN-CONTAINING PROTEIN"/>
    <property type="match status" value="1"/>
</dbReference>
<dbReference type="PANTHER" id="PTHR34142">
    <property type="entry name" value="ENDO-BETA-1,4-GLUCANASE A"/>
    <property type="match status" value="1"/>
</dbReference>
<dbReference type="EMBL" id="CP014692">
    <property type="protein sequence ID" value="AQS85316.1"/>
    <property type="molecule type" value="Genomic_DNA"/>
</dbReference>
<accession>A0A1U9KHT4</accession>
<keyword evidence="4" id="KW-0732">Signal</keyword>
<evidence type="ECO:0000256" key="2">
    <source>
        <dbReference type="ARBA" id="ARBA00023295"/>
    </source>
</evidence>
<feature type="signal peptide" evidence="4">
    <location>
        <begin position="1"/>
        <end position="18"/>
    </location>
</feature>
<dbReference type="AlphaFoldDB" id="A0A1U9KHT4"/>
<evidence type="ECO:0000256" key="4">
    <source>
        <dbReference type="SAM" id="SignalP"/>
    </source>
</evidence>
<evidence type="ECO:0000259" key="5">
    <source>
        <dbReference type="Pfam" id="PF00150"/>
    </source>
</evidence>
<dbReference type="Gene3D" id="3.20.20.80">
    <property type="entry name" value="Glycosidases"/>
    <property type="match status" value="1"/>
</dbReference>
<comment type="similarity">
    <text evidence="3">Belongs to the glycosyl hydrolase 5 (cellulase A) family.</text>
</comment>
<keyword evidence="7" id="KW-1185">Reference proteome</keyword>
<feature type="domain" description="Glycoside hydrolase family 5" evidence="5">
    <location>
        <begin position="59"/>
        <end position="298"/>
    </location>
</feature>
<dbReference type="STRING" id="435.A0U92_11525"/>
<dbReference type="InterPro" id="IPR001547">
    <property type="entry name" value="Glyco_hydro_5"/>
</dbReference>
<dbReference type="GO" id="GO:0004553">
    <property type="term" value="F:hydrolase activity, hydrolyzing O-glycosyl compounds"/>
    <property type="evidence" value="ECO:0007669"/>
    <property type="project" value="InterPro"/>
</dbReference>
<protein>
    <submittedName>
        <fullName evidence="6">Cellulase</fullName>
    </submittedName>
</protein>
<dbReference type="SUPFAM" id="SSF51445">
    <property type="entry name" value="(Trans)glycosidases"/>
    <property type="match status" value="1"/>
</dbReference>
<evidence type="ECO:0000313" key="6">
    <source>
        <dbReference type="EMBL" id="AQS85316.1"/>
    </source>
</evidence>
<dbReference type="OrthoDB" id="6769681at2"/>
<dbReference type="Pfam" id="PF00150">
    <property type="entry name" value="Cellulase"/>
    <property type="match status" value="1"/>
</dbReference>
<organism evidence="6 7">
    <name type="scientific">Acetobacter aceti</name>
    <dbReference type="NCBI Taxonomy" id="435"/>
    <lineage>
        <taxon>Bacteria</taxon>
        <taxon>Pseudomonadati</taxon>
        <taxon>Pseudomonadota</taxon>
        <taxon>Alphaproteobacteria</taxon>
        <taxon>Acetobacterales</taxon>
        <taxon>Acetobacteraceae</taxon>
        <taxon>Acetobacter</taxon>
        <taxon>Acetobacter subgen. Acetobacter</taxon>
    </lineage>
</organism>
<dbReference type="InterPro" id="IPR017853">
    <property type="entry name" value="GH"/>
</dbReference>
<reference evidence="6 7" key="1">
    <citation type="submission" date="2016-03" db="EMBL/GenBank/DDBJ databases">
        <title>Acetic acid bacteria sequencing.</title>
        <authorList>
            <person name="Brandt J."/>
            <person name="Jakob F."/>
            <person name="Vogel R.F."/>
        </authorList>
    </citation>
    <scope>NUCLEOTIDE SEQUENCE [LARGE SCALE GENOMIC DNA]</scope>
    <source>
        <strain evidence="6 7">TMW2.1153</strain>
    </source>
</reference>
<evidence type="ECO:0000256" key="1">
    <source>
        <dbReference type="ARBA" id="ARBA00022801"/>
    </source>
</evidence>
<sequence>MRLLCFVTVAVLAAPCFAVGRAEATPLPGINLSAAAFASGRIPGRDNWDYMFPRENEVEYFSSQGMRLIRLPVLWERVQPQLLSDLDPGYLAHIQAVAAIAKARKAKVIIDLHNYGAYGGNLIGSDAVSVEAFVDVWVRLARVFGADRNVLFGLMNEPKIASAQDWAAIQQKVINAVRAAGAKNIIAVSGVNWDGAHNFPQVNGDALATLTDPHHALIFEAHQYFDGDSSGRSAECVPQDQVERRLSPFADWLKAHHAKGLLGEFGVSSNAGCLADLEAALNFIHQTSGVWYGWTYWAGGPLWGNYIYSVEPGKDGSEKPQMSVLKQAVERSH</sequence>
<dbReference type="KEGG" id="aace:A0U92_11525"/>
<feature type="chain" id="PRO_5012752974" evidence="4">
    <location>
        <begin position="19"/>
        <end position="333"/>
    </location>
</feature>
<name>A0A1U9KHT4_ACEAC</name>
<evidence type="ECO:0000313" key="7">
    <source>
        <dbReference type="Proteomes" id="UP000188937"/>
    </source>
</evidence>
<keyword evidence="1 3" id="KW-0378">Hydrolase</keyword>